<dbReference type="OrthoDB" id="514070at2759"/>
<evidence type="ECO:0000313" key="1">
    <source>
        <dbReference type="EMBL" id="KIM25237.1"/>
    </source>
</evidence>
<keyword evidence="2" id="KW-1185">Reference proteome</keyword>
<dbReference type="AlphaFoldDB" id="A0A0C2X7K0"/>
<protein>
    <submittedName>
        <fullName evidence="1">Uncharacterized protein</fullName>
    </submittedName>
</protein>
<dbReference type="EMBL" id="KN824316">
    <property type="protein sequence ID" value="KIM25237.1"/>
    <property type="molecule type" value="Genomic_DNA"/>
</dbReference>
<dbReference type="HOGENOM" id="CLU_1788001_0_0_1"/>
<organism evidence="1 2">
    <name type="scientific">Serendipita vermifera MAFF 305830</name>
    <dbReference type="NCBI Taxonomy" id="933852"/>
    <lineage>
        <taxon>Eukaryota</taxon>
        <taxon>Fungi</taxon>
        <taxon>Dikarya</taxon>
        <taxon>Basidiomycota</taxon>
        <taxon>Agaricomycotina</taxon>
        <taxon>Agaricomycetes</taxon>
        <taxon>Sebacinales</taxon>
        <taxon>Serendipitaceae</taxon>
        <taxon>Serendipita</taxon>
    </lineage>
</organism>
<dbReference type="Proteomes" id="UP000054097">
    <property type="component" value="Unassembled WGS sequence"/>
</dbReference>
<dbReference type="PROSITE" id="PS51257">
    <property type="entry name" value="PROKAR_LIPOPROTEIN"/>
    <property type="match status" value="1"/>
</dbReference>
<reference evidence="2" key="2">
    <citation type="submission" date="2015-01" db="EMBL/GenBank/DDBJ databases">
        <title>Evolutionary Origins and Diversification of the Mycorrhizal Mutualists.</title>
        <authorList>
            <consortium name="DOE Joint Genome Institute"/>
            <consortium name="Mycorrhizal Genomics Consortium"/>
            <person name="Kohler A."/>
            <person name="Kuo A."/>
            <person name="Nagy L.G."/>
            <person name="Floudas D."/>
            <person name="Copeland A."/>
            <person name="Barry K.W."/>
            <person name="Cichocki N."/>
            <person name="Veneault-Fourrey C."/>
            <person name="LaButti K."/>
            <person name="Lindquist E.A."/>
            <person name="Lipzen A."/>
            <person name="Lundell T."/>
            <person name="Morin E."/>
            <person name="Murat C."/>
            <person name="Riley R."/>
            <person name="Ohm R."/>
            <person name="Sun H."/>
            <person name="Tunlid A."/>
            <person name="Henrissat B."/>
            <person name="Grigoriev I.V."/>
            <person name="Hibbett D.S."/>
            <person name="Martin F."/>
        </authorList>
    </citation>
    <scope>NUCLEOTIDE SEQUENCE [LARGE SCALE GENOMIC DNA]</scope>
    <source>
        <strain evidence="2">MAFF 305830</strain>
    </source>
</reference>
<evidence type="ECO:0000313" key="2">
    <source>
        <dbReference type="Proteomes" id="UP000054097"/>
    </source>
</evidence>
<sequence>MTRIKKRVWSRGEVRCNPMWNLWGVGCSLLHKMFSRPDVAIPHGRLYLLARSFEDPQKLNHRGYSLYCDFRPDGGGWGAKGDVKLEQILRLREGIKPAAADHKSIKEVRDLTPISQDQREPVTFEAFEANEEGDFSLWDFYDGED</sequence>
<reference evidence="1 2" key="1">
    <citation type="submission" date="2014-04" db="EMBL/GenBank/DDBJ databases">
        <authorList>
            <consortium name="DOE Joint Genome Institute"/>
            <person name="Kuo A."/>
            <person name="Zuccaro A."/>
            <person name="Kohler A."/>
            <person name="Nagy L.G."/>
            <person name="Floudas D."/>
            <person name="Copeland A."/>
            <person name="Barry K.W."/>
            <person name="Cichocki N."/>
            <person name="Veneault-Fourrey C."/>
            <person name="LaButti K."/>
            <person name="Lindquist E.A."/>
            <person name="Lipzen A."/>
            <person name="Lundell T."/>
            <person name="Morin E."/>
            <person name="Murat C."/>
            <person name="Sun H."/>
            <person name="Tunlid A."/>
            <person name="Henrissat B."/>
            <person name="Grigoriev I.V."/>
            <person name="Hibbett D.S."/>
            <person name="Martin F."/>
            <person name="Nordberg H.P."/>
            <person name="Cantor M.N."/>
            <person name="Hua S.X."/>
        </authorList>
    </citation>
    <scope>NUCLEOTIDE SEQUENCE [LARGE SCALE GENOMIC DNA]</scope>
    <source>
        <strain evidence="1 2">MAFF 305830</strain>
    </source>
</reference>
<name>A0A0C2X7K0_SERVB</name>
<gene>
    <name evidence="1" type="ORF">M408DRAFT_316497</name>
</gene>
<proteinExistence type="predicted"/>
<accession>A0A0C2X7K0</accession>